<dbReference type="PANTHER" id="PTHR10887:SF495">
    <property type="entry name" value="HELICASE SENATAXIN ISOFORM X1-RELATED"/>
    <property type="match status" value="1"/>
</dbReference>
<dbReference type="AlphaFoldDB" id="A0A146K6L8"/>
<sequence>FTKLLNKEIVEILQKSLQEQNIQFEPTKLMYKNHICTRDDTLAQFTPTLNESQSAALLHAFMNDLTLIIGAPGTGKTFTTVQIIYYFLNYLKQPFLCLQEKIELESVRYFQQVFKVSNFTRITEILLFSGQNNKNQILVTAHSNNAVDQIVLKLINDYPNQPFLLRIGAGSEKLSQYSVDGYLERIYAELVAMNLIKYSDHHDIRSIYNFMATQSKFRAISHFFASRQSFFTALLSKATV</sequence>
<gene>
    <name evidence="2" type="ORF">TPC1_17143</name>
</gene>
<dbReference type="Pfam" id="PF13086">
    <property type="entry name" value="AAA_11"/>
    <property type="match status" value="1"/>
</dbReference>
<accession>A0A146K6L8</accession>
<feature type="domain" description="DNA2/NAM7 helicase helicase" evidence="1">
    <location>
        <begin position="49"/>
        <end position="186"/>
    </location>
</feature>
<evidence type="ECO:0000313" key="2">
    <source>
        <dbReference type="EMBL" id="JAP91286.1"/>
    </source>
</evidence>
<name>A0A146K6L8_9EUKA</name>
<dbReference type="SUPFAM" id="SSF52540">
    <property type="entry name" value="P-loop containing nucleoside triphosphate hydrolases"/>
    <property type="match status" value="1"/>
</dbReference>
<reference evidence="2" key="1">
    <citation type="submission" date="2015-07" db="EMBL/GenBank/DDBJ databases">
        <title>Adaptation to a free-living lifestyle via gene acquisitions in the diplomonad Trepomonas sp. PC1.</title>
        <authorList>
            <person name="Xu F."/>
            <person name="Jerlstrom-Hultqvist J."/>
            <person name="Kolisko M."/>
            <person name="Simpson A.G.B."/>
            <person name="Roger A.J."/>
            <person name="Svard S.G."/>
            <person name="Andersson J.O."/>
        </authorList>
    </citation>
    <scope>NUCLEOTIDE SEQUENCE</scope>
    <source>
        <strain evidence="2">PC1</strain>
    </source>
</reference>
<protein>
    <submittedName>
        <fullName evidence="2">AAA domain-containing protein</fullName>
    </submittedName>
</protein>
<feature type="non-terminal residue" evidence="2">
    <location>
        <position position="240"/>
    </location>
</feature>
<dbReference type="InterPro" id="IPR027417">
    <property type="entry name" value="P-loop_NTPase"/>
</dbReference>
<feature type="non-terminal residue" evidence="2">
    <location>
        <position position="1"/>
    </location>
</feature>
<dbReference type="EMBL" id="GDID01005320">
    <property type="protein sequence ID" value="JAP91286.1"/>
    <property type="molecule type" value="Transcribed_RNA"/>
</dbReference>
<dbReference type="Gene3D" id="3.40.50.300">
    <property type="entry name" value="P-loop containing nucleotide triphosphate hydrolases"/>
    <property type="match status" value="1"/>
</dbReference>
<dbReference type="PANTHER" id="PTHR10887">
    <property type="entry name" value="DNA2/NAM7 HELICASE FAMILY"/>
    <property type="match status" value="1"/>
</dbReference>
<dbReference type="InterPro" id="IPR045055">
    <property type="entry name" value="DNA2/NAM7-like"/>
</dbReference>
<evidence type="ECO:0000259" key="1">
    <source>
        <dbReference type="Pfam" id="PF13086"/>
    </source>
</evidence>
<organism evidence="2">
    <name type="scientific">Trepomonas sp. PC1</name>
    <dbReference type="NCBI Taxonomy" id="1076344"/>
    <lineage>
        <taxon>Eukaryota</taxon>
        <taxon>Metamonada</taxon>
        <taxon>Diplomonadida</taxon>
        <taxon>Hexamitidae</taxon>
        <taxon>Hexamitinae</taxon>
        <taxon>Trepomonas</taxon>
    </lineage>
</organism>
<proteinExistence type="predicted"/>
<dbReference type="GO" id="GO:0004386">
    <property type="term" value="F:helicase activity"/>
    <property type="evidence" value="ECO:0007669"/>
    <property type="project" value="InterPro"/>
</dbReference>
<dbReference type="InterPro" id="IPR041677">
    <property type="entry name" value="DNA2/NAM7_AAA_11"/>
</dbReference>